<dbReference type="EMBL" id="JAHCVI010000004">
    <property type="protein sequence ID" value="KAG7285811.1"/>
    <property type="molecule type" value="Genomic_DNA"/>
</dbReference>
<feature type="compositionally biased region" description="Basic and acidic residues" evidence="7">
    <location>
        <begin position="148"/>
        <end position="158"/>
    </location>
</feature>
<evidence type="ECO:0000256" key="4">
    <source>
        <dbReference type="ARBA" id="ARBA00022723"/>
    </source>
</evidence>
<dbReference type="Proteomes" id="UP001197093">
    <property type="component" value="Unassembled WGS sequence"/>
</dbReference>
<accession>A0AAD4HWB5</accession>
<dbReference type="Gene3D" id="1.10.472.30">
    <property type="entry name" value="Transcription elongation factor S-II, central domain"/>
    <property type="match status" value="1"/>
</dbReference>
<dbReference type="InterPro" id="IPR012921">
    <property type="entry name" value="SPOC_C"/>
</dbReference>
<dbReference type="SMART" id="SM00249">
    <property type="entry name" value="PHD"/>
    <property type="match status" value="1"/>
</dbReference>
<protein>
    <recommendedName>
        <fullName evidence="3">Transcription factor BYE1</fullName>
    </recommendedName>
</protein>
<dbReference type="Pfam" id="PF07744">
    <property type="entry name" value="SPOC"/>
    <property type="match status" value="1"/>
</dbReference>
<evidence type="ECO:0000256" key="1">
    <source>
        <dbReference type="ARBA" id="ARBA00002311"/>
    </source>
</evidence>
<dbReference type="SMART" id="SM00510">
    <property type="entry name" value="TFS2M"/>
    <property type="match status" value="1"/>
</dbReference>
<feature type="compositionally biased region" description="Basic residues" evidence="7">
    <location>
        <begin position="32"/>
        <end position="41"/>
    </location>
</feature>
<dbReference type="GO" id="GO:0000977">
    <property type="term" value="F:RNA polymerase II transcription regulatory region sequence-specific DNA binding"/>
    <property type="evidence" value="ECO:0007669"/>
    <property type="project" value="TreeGrafter"/>
</dbReference>
<dbReference type="InterPro" id="IPR011011">
    <property type="entry name" value="Znf_FYVE_PHD"/>
</dbReference>
<evidence type="ECO:0000259" key="8">
    <source>
        <dbReference type="PROSITE" id="PS51321"/>
    </source>
</evidence>
<evidence type="ECO:0000256" key="6">
    <source>
        <dbReference type="ARBA" id="ARBA00022833"/>
    </source>
</evidence>
<dbReference type="Pfam" id="PF07500">
    <property type="entry name" value="TFIIS_M"/>
    <property type="match status" value="1"/>
</dbReference>
<evidence type="ECO:0000256" key="5">
    <source>
        <dbReference type="ARBA" id="ARBA00022771"/>
    </source>
</evidence>
<name>A0AAD4HWB5_9PEZI</name>
<dbReference type="PANTHER" id="PTHR11477">
    <property type="entry name" value="TRANSCRIPTION FACTOR S-II ZINC FINGER DOMAIN-CONTAINING PROTEIN"/>
    <property type="match status" value="1"/>
</dbReference>
<dbReference type="CDD" id="cd21538">
    <property type="entry name" value="SPOC_TFIIS"/>
    <property type="match status" value="1"/>
</dbReference>
<feature type="compositionally biased region" description="Basic residues" evidence="7">
    <location>
        <begin position="137"/>
        <end position="147"/>
    </location>
</feature>
<sequence>MSDPEPRRSVRATKGQHKALEQLDQPLEAPKRRGGSKKGKKSAPEPEEPEEEVIRCVCGATEQDEDSGEPWIACDQCGAWQHNICMGMSQYSEDLPKEYFCELCRPENHEELLSGIARGEKPWEARRKAYEEEKAEKKKKGPKKGKKRTSDLKEDASQKSKQSPPPPPEPKKDIKGGGTKRKNGEGPQEKESKVRIMLCSREDSDANLAPQKMRKVNETQSVPIPAYSPPEDIPDKITGLPDARQGPAKALFKSLVSSVGAAEKNGAVPSDGVSTVDRAERFALQIERAVHDTHPTTSSYASQIRTLAFNLKSNPELTTRLVERTLTPPMLASMSTEELASKELQKETAEMLARAEKQAIKITEDIPRVRRTHKGDEVIGDDGFIASEDVPSAPVGRPSAPKQEPKDTPEFPPHARHRSSAGLAVDTQQSPTRADFDLNKVFSSVKSPTLPQGQPRASFSAAPAGGPGFDPDVDRLLDDGTQSPPYSPKEENDPDVVWRGSVVMNTIAEVSVAAKHIGGANLSETIGLAWDKLLPRSLTVCGRIDEQQAIVYLCGLRYSLPTDVVVVSLEPTSPTAKAGMLKLFDYFVSKKRYGVVGDKGVANVRDTYLVPVPPGTGNHPEFMMNLVDNFIPETRTEPMMLCVIVYRNDPETIQRIHGTTDPNHALRMHQTVAQGSGQMQSPGTPTPPQGGFSHPGRPSISAPAFSPTSPQGPFPQYPSPRMGTPMQQPQPPPAPAPQPARQTPKVDELQRQGEAVAREVLGHLITSPTVTFLLPQAHVMSRREWEVIKKVYERDPKTRDDLPHLSTILEKEGQQQQQQQQLQQQQQQQQASQTPPLPQAPPQPHPKPHPHPHPHPQQQSHPQQQQQHRPQPQQPPPPQHHLQRPPQQQQQHPHPVRTTPIPPPPIPPGPVAGPPKQTPIPPPPIPPQATAGSGPPPA</sequence>
<dbReference type="GO" id="GO:0006362">
    <property type="term" value="P:transcription elongation by RNA polymerase I"/>
    <property type="evidence" value="ECO:0007669"/>
    <property type="project" value="TreeGrafter"/>
</dbReference>
<feature type="compositionally biased region" description="Pro residues" evidence="7">
    <location>
        <begin position="900"/>
        <end position="927"/>
    </location>
</feature>
<evidence type="ECO:0000256" key="7">
    <source>
        <dbReference type="SAM" id="MobiDB-lite"/>
    </source>
</evidence>
<dbReference type="InterPro" id="IPR036575">
    <property type="entry name" value="TFIIS_cen_dom_sf"/>
</dbReference>
<evidence type="ECO:0000313" key="9">
    <source>
        <dbReference type="EMBL" id="KAG7285811.1"/>
    </source>
</evidence>
<dbReference type="FunFam" id="3.30.40.10:FF:000560">
    <property type="entry name" value="Putative PHD finger domain protein"/>
    <property type="match status" value="1"/>
</dbReference>
<feature type="domain" description="TFIIS central" evidence="8">
    <location>
        <begin position="243"/>
        <end position="367"/>
    </location>
</feature>
<dbReference type="PROSITE" id="PS01359">
    <property type="entry name" value="ZF_PHD_1"/>
    <property type="match status" value="1"/>
</dbReference>
<feature type="region of interest" description="Disordered" evidence="7">
    <location>
        <begin position="373"/>
        <end position="433"/>
    </location>
</feature>
<dbReference type="GO" id="GO:0005634">
    <property type="term" value="C:nucleus"/>
    <property type="evidence" value="ECO:0007669"/>
    <property type="project" value="TreeGrafter"/>
</dbReference>
<comment type="caution">
    <text evidence="9">The sequence shown here is derived from an EMBL/GenBank/DDBJ whole genome shotgun (WGS) entry which is preliminary data.</text>
</comment>
<feature type="compositionally biased region" description="Low complexity" evidence="7">
    <location>
        <begin position="814"/>
        <end position="834"/>
    </location>
</feature>
<keyword evidence="6" id="KW-0862">Zinc</keyword>
<comment type="similarity">
    <text evidence="2">Belongs to the BYE1 family.</text>
</comment>
<dbReference type="InterPro" id="IPR003618">
    <property type="entry name" value="TFIIS_cen_dom"/>
</dbReference>
<feature type="compositionally biased region" description="Pro residues" evidence="7">
    <location>
        <begin position="728"/>
        <end position="738"/>
    </location>
</feature>
<dbReference type="InterPro" id="IPR055499">
    <property type="entry name" value="DUF7071"/>
</dbReference>
<evidence type="ECO:0000256" key="3">
    <source>
        <dbReference type="ARBA" id="ARBA00021616"/>
    </source>
</evidence>
<dbReference type="InterPro" id="IPR013083">
    <property type="entry name" value="Znf_RING/FYVE/PHD"/>
</dbReference>
<feature type="compositionally biased region" description="Low complexity" evidence="7">
    <location>
        <begin position="884"/>
        <end position="899"/>
    </location>
</feature>
<feature type="compositionally biased region" description="Low complexity" evidence="7">
    <location>
        <begin position="856"/>
        <end position="871"/>
    </location>
</feature>
<feature type="region of interest" description="Disordered" evidence="7">
    <location>
        <begin position="128"/>
        <end position="244"/>
    </location>
</feature>
<dbReference type="Gene3D" id="3.30.40.10">
    <property type="entry name" value="Zinc/RING finger domain, C3HC4 (zinc finger)"/>
    <property type="match status" value="1"/>
</dbReference>
<proteinExistence type="inferred from homology"/>
<keyword evidence="4" id="KW-0479">Metal-binding</keyword>
<dbReference type="GO" id="GO:0006368">
    <property type="term" value="P:transcription elongation by RNA polymerase II"/>
    <property type="evidence" value="ECO:0007669"/>
    <property type="project" value="TreeGrafter"/>
</dbReference>
<reference evidence="9" key="1">
    <citation type="submission" date="2023-02" db="EMBL/GenBank/DDBJ databases">
        <authorList>
            <person name="Palmer J.M."/>
        </authorList>
    </citation>
    <scope>NUCLEOTIDE SEQUENCE</scope>
    <source>
        <strain evidence="9">FW57</strain>
    </source>
</reference>
<feature type="compositionally biased region" description="Basic and acidic residues" evidence="7">
    <location>
        <begin position="797"/>
        <end position="813"/>
    </location>
</feature>
<dbReference type="Pfam" id="PF23257">
    <property type="entry name" value="DUF7071"/>
    <property type="match status" value="1"/>
</dbReference>
<organism evidence="9 10">
    <name type="scientific">Staphylotrichum longicolle</name>
    <dbReference type="NCBI Taxonomy" id="669026"/>
    <lineage>
        <taxon>Eukaryota</taxon>
        <taxon>Fungi</taxon>
        <taxon>Dikarya</taxon>
        <taxon>Ascomycota</taxon>
        <taxon>Pezizomycotina</taxon>
        <taxon>Sordariomycetes</taxon>
        <taxon>Sordariomycetidae</taxon>
        <taxon>Sordariales</taxon>
        <taxon>Chaetomiaceae</taxon>
        <taxon>Staphylotrichum</taxon>
    </lineage>
</organism>
<dbReference type="GO" id="GO:0001139">
    <property type="term" value="F:RNA polymerase II complex recruiting activity"/>
    <property type="evidence" value="ECO:0007669"/>
    <property type="project" value="TreeGrafter"/>
</dbReference>
<gene>
    <name evidence="9" type="ORF">NEMBOFW57_008105</name>
</gene>
<dbReference type="GO" id="GO:0031440">
    <property type="term" value="P:regulation of mRNA 3'-end processing"/>
    <property type="evidence" value="ECO:0007669"/>
    <property type="project" value="TreeGrafter"/>
</dbReference>
<comment type="function">
    <text evidence="1">Negative regulator of transcription elongation.</text>
</comment>
<feature type="region of interest" description="Disordered" evidence="7">
    <location>
        <begin position="445"/>
        <end position="494"/>
    </location>
</feature>
<dbReference type="PROSITE" id="PS51321">
    <property type="entry name" value="TFIIS_CENTRAL"/>
    <property type="match status" value="1"/>
</dbReference>
<dbReference type="GO" id="GO:0031564">
    <property type="term" value="P:transcription antitermination"/>
    <property type="evidence" value="ECO:0007669"/>
    <property type="project" value="TreeGrafter"/>
</dbReference>
<feature type="compositionally biased region" description="Basic and acidic residues" evidence="7">
    <location>
        <begin position="182"/>
        <end position="204"/>
    </location>
</feature>
<keyword evidence="10" id="KW-1185">Reference proteome</keyword>
<keyword evidence="5" id="KW-0863">Zinc-finger</keyword>
<dbReference type="PANTHER" id="PTHR11477:SF11">
    <property type="entry name" value="TRANSCRIPTION FACTOR BYE1"/>
    <property type="match status" value="1"/>
</dbReference>
<dbReference type="SUPFAM" id="SSF57903">
    <property type="entry name" value="FYVE/PHD zinc finger"/>
    <property type="match status" value="1"/>
</dbReference>
<feature type="region of interest" description="Disordered" evidence="7">
    <location>
        <begin position="672"/>
        <end position="749"/>
    </location>
</feature>
<dbReference type="InterPro" id="IPR019786">
    <property type="entry name" value="Zinc_finger_PHD-type_CS"/>
</dbReference>
<evidence type="ECO:0000313" key="10">
    <source>
        <dbReference type="Proteomes" id="UP001197093"/>
    </source>
</evidence>
<feature type="region of interest" description="Disordered" evidence="7">
    <location>
        <begin position="797"/>
        <end position="938"/>
    </location>
</feature>
<dbReference type="GO" id="GO:0008270">
    <property type="term" value="F:zinc ion binding"/>
    <property type="evidence" value="ECO:0007669"/>
    <property type="project" value="UniProtKB-KW"/>
</dbReference>
<dbReference type="InterPro" id="IPR001965">
    <property type="entry name" value="Znf_PHD"/>
</dbReference>
<feature type="compositionally biased region" description="Pro residues" evidence="7">
    <location>
        <begin position="835"/>
        <end position="845"/>
    </location>
</feature>
<dbReference type="SUPFAM" id="SSF46942">
    <property type="entry name" value="Elongation factor TFIIS domain 2"/>
    <property type="match status" value="1"/>
</dbReference>
<dbReference type="Pfam" id="PF20826">
    <property type="entry name" value="PHD_5"/>
    <property type="match status" value="1"/>
</dbReference>
<feature type="region of interest" description="Disordered" evidence="7">
    <location>
        <begin position="1"/>
        <end position="53"/>
    </location>
</feature>
<dbReference type="AlphaFoldDB" id="A0AAD4HWB5"/>
<evidence type="ECO:0000256" key="2">
    <source>
        <dbReference type="ARBA" id="ARBA00011050"/>
    </source>
</evidence>